<proteinExistence type="predicted"/>
<comment type="caution">
    <text evidence="2">The sequence shown here is derived from an EMBL/GenBank/DDBJ whole genome shotgun (WGS) entry which is preliminary data.</text>
</comment>
<reference evidence="2 3" key="1">
    <citation type="journal article" date="2024" name="J Genomics">
        <title>Draft genome sequencing and assembly of Favolaschia claudopus CIRM-BRFM 2984 isolated from oak limbs.</title>
        <authorList>
            <person name="Navarro D."/>
            <person name="Drula E."/>
            <person name="Chaduli D."/>
            <person name="Cazenave R."/>
            <person name="Ahrendt S."/>
            <person name="Wang J."/>
            <person name="Lipzen A."/>
            <person name="Daum C."/>
            <person name="Barry K."/>
            <person name="Grigoriev I.V."/>
            <person name="Favel A."/>
            <person name="Rosso M.N."/>
            <person name="Martin F."/>
        </authorList>
    </citation>
    <scope>NUCLEOTIDE SEQUENCE [LARGE SCALE GENOMIC DNA]</scope>
    <source>
        <strain evidence="2 3">CIRM-BRFM 2984</strain>
    </source>
</reference>
<feature type="transmembrane region" description="Helical" evidence="1">
    <location>
        <begin position="12"/>
        <end position="36"/>
    </location>
</feature>
<evidence type="ECO:0000313" key="2">
    <source>
        <dbReference type="EMBL" id="KAK6996484.1"/>
    </source>
</evidence>
<protein>
    <submittedName>
        <fullName evidence="2">Uncharacterized protein</fullName>
    </submittedName>
</protein>
<dbReference type="AlphaFoldDB" id="A0AAV9ZYZ6"/>
<feature type="transmembrane region" description="Helical" evidence="1">
    <location>
        <begin position="57"/>
        <end position="80"/>
    </location>
</feature>
<keyword evidence="1" id="KW-0472">Membrane</keyword>
<gene>
    <name evidence="2" type="ORF">R3P38DRAFT_3071033</name>
</gene>
<feature type="transmembrane region" description="Helical" evidence="1">
    <location>
        <begin position="92"/>
        <end position="111"/>
    </location>
</feature>
<name>A0AAV9ZYZ6_9AGAR</name>
<sequence>MSNILTRRNFAGWPGIVIFAQLSLWTITALVVILLCKRGGLAFPHWLGVFAQEKPHFIELMTTQMSTVMALWSISIYAWATGVFSTTFNIKKLWWLVICVLSNTGQQIWVWTKFLEPRTIALMYPLVGNELDLSAPLWQQLNDPTVGSCIQSSMKSGTSRMGWMASGSAAVADELSGFPASFKLFGHLIHGSTGGVLPLSLHPTESRLWFPNDHFPDMDMSGLSGGINPPPNLRWRYHSIDQQGFTAEVSCEFQGAADDEQRQRPALRNVMLTKQWESEIHRADMDAENITFTSFVPQSAGAKESDPVWTNWIGAYTYGTGSNYLMVNVAPSPSNDSYTLTLHTSENARIYRFLRTTVCTLKPKIPRVNVLYQPEWASNSVRSTRWRPGDATVNADIHGAPMLAAAHALSQMVVFSQGLSTNGVGDQLKSLVAILDPTLSDENVILRVAEEYIRGVVEYSGTVLRACLTGHEHLLLASQQAAAANVDNESHHHGHMPKTSYSGQYETHNLGWIWPYSLQTIFWYLCSSMHLGSMTLFAAITEVLDRAWARDSEEEEEDGNDPVETEAVAATGIMLENDGDMRYRNRNTQ</sequence>
<keyword evidence="1" id="KW-1133">Transmembrane helix</keyword>
<dbReference type="Proteomes" id="UP001362999">
    <property type="component" value="Unassembled WGS sequence"/>
</dbReference>
<accession>A0AAV9ZYZ6</accession>
<organism evidence="2 3">
    <name type="scientific">Favolaschia claudopus</name>
    <dbReference type="NCBI Taxonomy" id="2862362"/>
    <lineage>
        <taxon>Eukaryota</taxon>
        <taxon>Fungi</taxon>
        <taxon>Dikarya</taxon>
        <taxon>Basidiomycota</taxon>
        <taxon>Agaricomycotina</taxon>
        <taxon>Agaricomycetes</taxon>
        <taxon>Agaricomycetidae</taxon>
        <taxon>Agaricales</taxon>
        <taxon>Marasmiineae</taxon>
        <taxon>Mycenaceae</taxon>
        <taxon>Favolaschia</taxon>
    </lineage>
</organism>
<keyword evidence="1" id="KW-0812">Transmembrane</keyword>
<keyword evidence="3" id="KW-1185">Reference proteome</keyword>
<evidence type="ECO:0000256" key="1">
    <source>
        <dbReference type="SAM" id="Phobius"/>
    </source>
</evidence>
<dbReference type="EMBL" id="JAWWNJ010000097">
    <property type="protein sequence ID" value="KAK6996484.1"/>
    <property type="molecule type" value="Genomic_DNA"/>
</dbReference>
<evidence type="ECO:0000313" key="3">
    <source>
        <dbReference type="Proteomes" id="UP001362999"/>
    </source>
</evidence>